<dbReference type="GO" id="GO:0009432">
    <property type="term" value="P:SOS response"/>
    <property type="evidence" value="ECO:0007669"/>
    <property type="project" value="UniProtKB-KW"/>
</dbReference>
<proteinExistence type="predicted"/>
<evidence type="ECO:0000313" key="4">
    <source>
        <dbReference type="Proteomes" id="UP000182360"/>
    </source>
</evidence>
<evidence type="ECO:0000259" key="2">
    <source>
        <dbReference type="Pfam" id="PF02151"/>
    </source>
</evidence>
<dbReference type="Proteomes" id="UP000182360">
    <property type="component" value="Unassembled WGS sequence"/>
</dbReference>
<dbReference type="GO" id="GO:0005507">
    <property type="term" value="F:copper ion binding"/>
    <property type="evidence" value="ECO:0007669"/>
    <property type="project" value="TreeGrafter"/>
</dbReference>
<dbReference type="GO" id="GO:0046870">
    <property type="term" value="F:cadmium ion binding"/>
    <property type="evidence" value="ECO:0007669"/>
    <property type="project" value="TreeGrafter"/>
</dbReference>
<dbReference type="STRING" id="163.SAMN04487775_10462"/>
<evidence type="ECO:0000256" key="1">
    <source>
        <dbReference type="ARBA" id="ARBA00023236"/>
    </source>
</evidence>
<dbReference type="eggNOG" id="COG3880">
    <property type="taxonomic scope" value="Bacteria"/>
</dbReference>
<dbReference type="GO" id="GO:0008270">
    <property type="term" value="F:zinc ion binding"/>
    <property type="evidence" value="ECO:0007669"/>
    <property type="project" value="TreeGrafter"/>
</dbReference>
<dbReference type="Pfam" id="PF02151">
    <property type="entry name" value="UVR"/>
    <property type="match status" value="1"/>
</dbReference>
<keyword evidence="1" id="KW-0742">SOS response</keyword>
<dbReference type="EMBL" id="FOFU01000001">
    <property type="protein sequence ID" value="SEP73812.1"/>
    <property type="molecule type" value="Genomic_DNA"/>
</dbReference>
<dbReference type="PANTHER" id="PTHR38430:SF1">
    <property type="entry name" value="PROTEIN-ARGININE KINASE ACTIVATOR PROTEIN"/>
    <property type="match status" value="1"/>
</dbReference>
<accession>A0A1H9AAP4</accession>
<keyword evidence="4" id="KW-1185">Reference proteome</keyword>
<dbReference type="InterPro" id="IPR025542">
    <property type="entry name" value="YacH"/>
</dbReference>
<dbReference type="InterPro" id="IPR036876">
    <property type="entry name" value="UVR_dom_sf"/>
</dbReference>
<dbReference type="InterPro" id="IPR001943">
    <property type="entry name" value="UVR_dom"/>
</dbReference>
<reference evidence="3 4" key="1">
    <citation type="submission" date="2016-10" db="EMBL/GenBank/DDBJ databases">
        <authorList>
            <person name="de Groot N.N."/>
        </authorList>
    </citation>
    <scope>NUCLEOTIDE SEQUENCE [LARGE SCALE GENOMIC DNA]</scope>
    <source>
        <strain evidence="3 4">B25</strain>
    </source>
</reference>
<dbReference type="PANTHER" id="PTHR38430">
    <property type="entry name" value="PROTEIN-ARGININE KINASE ACTIVATOR PROTEIN"/>
    <property type="match status" value="1"/>
</dbReference>
<sequence>MKCCSVCGCTFDQIVKSQRIGCAECYYTFAEEFRATLETYGISGEYKGSLPKRLKGYRSTLVDRMTMQIKLEEAVAAEDYEKAALYRDYLKVLNHGTEIKDGQQ</sequence>
<organism evidence="3 4">
    <name type="scientific">Treponema bryantii</name>
    <dbReference type="NCBI Taxonomy" id="163"/>
    <lineage>
        <taxon>Bacteria</taxon>
        <taxon>Pseudomonadati</taxon>
        <taxon>Spirochaetota</taxon>
        <taxon>Spirochaetia</taxon>
        <taxon>Spirochaetales</taxon>
        <taxon>Treponemataceae</taxon>
        <taxon>Treponema</taxon>
    </lineage>
</organism>
<dbReference type="OrthoDB" id="9788704at2"/>
<keyword evidence="1" id="KW-0227">DNA damage</keyword>
<name>A0A1H9AAP4_9SPIR</name>
<feature type="domain" description="UVR" evidence="2">
    <location>
        <begin position="67"/>
        <end position="93"/>
    </location>
</feature>
<dbReference type="GO" id="GO:1990169">
    <property type="term" value="P:stress response to copper ion"/>
    <property type="evidence" value="ECO:0007669"/>
    <property type="project" value="TreeGrafter"/>
</dbReference>
<dbReference type="GO" id="GO:1990170">
    <property type="term" value="P:stress response to cadmium ion"/>
    <property type="evidence" value="ECO:0007669"/>
    <property type="project" value="TreeGrafter"/>
</dbReference>
<dbReference type="RefSeq" id="WP_074640177.1">
    <property type="nucleotide sequence ID" value="NZ_AP025286.1"/>
</dbReference>
<dbReference type="GO" id="GO:0050897">
    <property type="term" value="F:cobalt ion binding"/>
    <property type="evidence" value="ECO:0007669"/>
    <property type="project" value="TreeGrafter"/>
</dbReference>
<evidence type="ECO:0000313" key="3">
    <source>
        <dbReference type="EMBL" id="SEP73812.1"/>
    </source>
</evidence>
<dbReference type="SUPFAM" id="SSF46600">
    <property type="entry name" value="C-terminal UvrC-binding domain of UvrB"/>
    <property type="match status" value="1"/>
</dbReference>
<protein>
    <submittedName>
        <fullName evidence="3">UvrB/uvrC motif-containing protein</fullName>
    </submittedName>
</protein>
<dbReference type="AlphaFoldDB" id="A0A1H9AAP4"/>
<gene>
    <name evidence="3" type="ORF">SAMN04487977_101269</name>
</gene>